<reference evidence="1" key="1">
    <citation type="submission" date="2019-05" db="EMBL/GenBank/DDBJ databases">
        <title>Annotation for the trematode Paragonimus heterotremus.</title>
        <authorList>
            <person name="Choi Y.-J."/>
        </authorList>
    </citation>
    <scope>NUCLEOTIDE SEQUENCE</scope>
    <source>
        <strain evidence="1">LC</strain>
    </source>
</reference>
<evidence type="ECO:0000313" key="2">
    <source>
        <dbReference type="Proteomes" id="UP000748531"/>
    </source>
</evidence>
<sequence length="284" mass="32636">MAQNNLGGSSGKPNLPAVALSCCDYMRRKPPPLMYMKQFDRITKRQLALVEQYRVTQAEHCKLGRSSMATMLEANKAFAAKLGSLEPESWQTGLEDCGDFYSHRWKELIRYRLGHNDHDRSSVRDYNTRFTLPMELKHLEGLTPMTYCLKYCIISNNRYTLYQRTHARMRENRRPRINLKAVAEALSGLLGGTLEEEQSQELFDLFELTPECRSLTVDEFCVLCALAERLYYQKNLRSLTEETQQMLRGPLEAADFHGVLTRLDGVNVSPALERLLERICQAGT</sequence>
<dbReference type="Proteomes" id="UP000748531">
    <property type="component" value="Unassembled WGS sequence"/>
</dbReference>
<proteinExistence type="predicted"/>
<accession>A0A8J4SU78</accession>
<protein>
    <recommendedName>
        <fullName evidence="3">EF-hand domain-containing protein</fullName>
    </recommendedName>
</protein>
<comment type="caution">
    <text evidence="1">The sequence shown here is derived from an EMBL/GenBank/DDBJ whole genome shotgun (WGS) entry which is preliminary data.</text>
</comment>
<evidence type="ECO:0000313" key="1">
    <source>
        <dbReference type="EMBL" id="KAF5406383.1"/>
    </source>
</evidence>
<dbReference type="AlphaFoldDB" id="A0A8J4SU78"/>
<organism evidence="1 2">
    <name type="scientific">Paragonimus heterotremus</name>
    <dbReference type="NCBI Taxonomy" id="100268"/>
    <lineage>
        <taxon>Eukaryota</taxon>
        <taxon>Metazoa</taxon>
        <taxon>Spiralia</taxon>
        <taxon>Lophotrochozoa</taxon>
        <taxon>Platyhelminthes</taxon>
        <taxon>Trematoda</taxon>
        <taxon>Digenea</taxon>
        <taxon>Plagiorchiida</taxon>
        <taxon>Troglotremata</taxon>
        <taxon>Troglotrematidae</taxon>
        <taxon>Paragonimus</taxon>
    </lineage>
</organism>
<keyword evidence="2" id="KW-1185">Reference proteome</keyword>
<evidence type="ECO:0008006" key="3">
    <source>
        <dbReference type="Google" id="ProtNLM"/>
    </source>
</evidence>
<name>A0A8J4SU78_9TREM</name>
<gene>
    <name evidence="1" type="ORF">PHET_00091</name>
</gene>
<dbReference type="PANTHER" id="PTHR36696:SF1">
    <property type="entry name" value="EF-HAND DOMAIN-CONTAINING PROTEIN"/>
    <property type="match status" value="1"/>
</dbReference>
<dbReference type="PANTHER" id="PTHR36696">
    <property type="entry name" value="AGAP012002-PA"/>
    <property type="match status" value="1"/>
</dbReference>
<dbReference type="OrthoDB" id="10021598at2759"/>
<dbReference type="EMBL" id="LUCH01000020">
    <property type="protein sequence ID" value="KAF5406383.1"/>
    <property type="molecule type" value="Genomic_DNA"/>
</dbReference>